<feature type="transmembrane region" description="Helical" evidence="7">
    <location>
        <begin position="21"/>
        <end position="45"/>
    </location>
</feature>
<feature type="transmembrane region" description="Helical" evidence="7">
    <location>
        <begin position="174"/>
        <end position="194"/>
    </location>
</feature>
<dbReference type="EMBL" id="JAPQFJ010000003">
    <property type="protein sequence ID" value="MCY6957725.1"/>
    <property type="molecule type" value="Genomic_DNA"/>
</dbReference>
<feature type="transmembrane region" description="Helical" evidence="7">
    <location>
        <begin position="87"/>
        <end position="105"/>
    </location>
</feature>
<evidence type="ECO:0000256" key="3">
    <source>
        <dbReference type="ARBA" id="ARBA00022475"/>
    </source>
</evidence>
<feature type="transmembrane region" description="Helical" evidence="7">
    <location>
        <begin position="111"/>
        <end position="136"/>
    </location>
</feature>
<dbReference type="Gene3D" id="1.20.1250.20">
    <property type="entry name" value="MFS general substrate transporter like domains"/>
    <property type="match status" value="1"/>
</dbReference>
<dbReference type="PROSITE" id="PS50850">
    <property type="entry name" value="MFS"/>
    <property type="match status" value="1"/>
</dbReference>
<evidence type="ECO:0000313" key="9">
    <source>
        <dbReference type="EMBL" id="MCY6957725.1"/>
    </source>
</evidence>
<feature type="transmembrane region" description="Helical" evidence="7">
    <location>
        <begin position="57"/>
        <end position="75"/>
    </location>
</feature>
<accession>A0ABT4D607</accession>
<dbReference type="InterPro" id="IPR005829">
    <property type="entry name" value="Sugar_transporter_CS"/>
</dbReference>
<feature type="transmembrane region" description="Helical" evidence="7">
    <location>
        <begin position="297"/>
        <end position="314"/>
    </location>
</feature>
<keyword evidence="5 7" id="KW-1133">Transmembrane helix</keyword>
<keyword evidence="3" id="KW-1003">Cell membrane</keyword>
<evidence type="ECO:0000256" key="4">
    <source>
        <dbReference type="ARBA" id="ARBA00022692"/>
    </source>
</evidence>
<keyword evidence="4 7" id="KW-0812">Transmembrane</keyword>
<evidence type="ECO:0000313" key="10">
    <source>
        <dbReference type="Proteomes" id="UP001144612"/>
    </source>
</evidence>
<evidence type="ECO:0000256" key="5">
    <source>
        <dbReference type="ARBA" id="ARBA00022989"/>
    </source>
</evidence>
<comment type="caution">
    <text evidence="9">The sequence shown here is derived from an EMBL/GenBank/DDBJ whole genome shotgun (WGS) entry which is preliminary data.</text>
</comment>
<dbReference type="Pfam" id="PF07690">
    <property type="entry name" value="MFS_1"/>
    <property type="match status" value="1"/>
</dbReference>
<keyword evidence="10" id="KW-1185">Reference proteome</keyword>
<feature type="transmembrane region" description="Helical" evidence="7">
    <location>
        <begin position="148"/>
        <end position="168"/>
    </location>
</feature>
<organism evidence="9 10">
    <name type="scientific">Clostridium brassicae</name>
    <dbReference type="NCBI Taxonomy" id="2999072"/>
    <lineage>
        <taxon>Bacteria</taxon>
        <taxon>Bacillati</taxon>
        <taxon>Bacillota</taxon>
        <taxon>Clostridia</taxon>
        <taxon>Eubacteriales</taxon>
        <taxon>Clostridiaceae</taxon>
        <taxon>Clostridium</taxon>
    </lineage>
</organism>
<evidence type="ECO:0000256" key="6">
    <source>
        <dbReference type="ARBA" id="ARBA00023136"/>
    </source>
</evidence>
<dbReference type="InterPro" id="IPR036259">
    <property type="entry name" value="MFS_trans_sf"/>
</dbReference>
<feature type="transmembrane region" description="Helical" evidence="7">
    <location>
        <begin position="266"/>
        <end position="285"/>
    </location>
</feature>
<dbReference type="Proteomes" id="UP001144612">
    <property type="component" value="Unassembled WGS sequence"/>
</dbReference>
<keyword evidence="2" id="KW-0813">Transport</keyword>
<feature type="domain" description="Major facilitator superfamily (MFS) profile" evidence="8">
    <location>
        <begin position="21"/>
        <end position="408"/>
    </location>
</feature>
<dbReference type="InterPro" id="IPR050171">
    <property type="entry name" value="MFS_Transporters"/>
</dbReference>
<feature type="transmembrane region" description="Helical" evidence="7">
    <location>
        <begin position="320"/>
        <end position="343"/>
    </location>
</feature>
<feature type="transmembrane region" description="Helical" evidence="7">
    <location>
        <begin position="383"/>
        <end position="403"/>
    </location>
</feature>
<sequence>MKRLTRNLRKILNPYLGLPKEMYVLFVARMINASGAFVFPLLTLIFTKKLGMSNSQAGLFITLCGSLFVPSGMIGGKLADSYGRKKIIVTVNTLAALSYIMAALVGTSMKMIPFIMIASVFMGMADPAYSAIIADLTNPENRDGAYSLSYMGFNLGFAVGPIIGGLLFENHLKLLFIGDALTALIATGLIVIFIKETINKTHEIIGEERELEKRVEGSIFQVLTKRPILIWFALIMFGYSFVYAQWSFMYPMYVEKSFVNEGAKLYGKLASFNGIIVITLTPIITSLLSKVKNIMKVFYGGVLYAIGFGMLGFVNTKLAFFISIFIFTIGEVIVTISSTPFIVNHTPASHRGRMNAILPLIMRMGNVLGPVVMGYVLNSYSIVIGWKIVGSIMVAFALFMLVLKKHETNIEMS</sequence>
<feature type="transmembrane region" description="Helical" evidence="7">
    <location>
        <begin position="228"/>
        <end position="246"/>
    </location>
</feature>
<dbReference type="PROSITE" id="PS00216">
    <property type="entry name" value="SUGAR_TRANSPORT_1"/>
    <property type="match status" value="1"/>
</dbReference>
<dbReference type="PANTHER" id="PTHR23517">
    <property type="entry name" value="RESISTANCE PROTEIN MDTM, PUTATIVE-RELATED-RELATED"/>
    <property type="match status" value="1"/>
</dbReference>
<dbReference type="InterPro" id="IPR020846">
    <property type="entry name" value="MFS_dom"/>
</dbReference>
<evidence type="ECO:0000256" key="1">
    <source>
        <dbReference type="ARBA" id="ARBA00004651"/>
    </source>
</evidence>
<feature type="transmembrane region" description="Helical" evidence="7">
    <location>
        <begin position="355"/>
        <end position="377"/>
    </location>
</feature>
<evidence type="ECO:0000259" key="8">
    <source>
        <dbReference type="PROSITE" id="PS50850"/>
    </source>
</evidence>
<gene>
    <name evidence="9" type="ORF">OW729_03785</name>
</gene>
<evidence type="ECO:0000256" key="2">
    <source>
        <dbReference type="ARBA" id="ARBA00022448"/>
    </source>
</evidence>
<keyword evidence="6 7" id="KW-0472">Membrane</keyword>
<dbReference type="SUPFAM" id="SSF103473">
    <property type="entry name" value="MFS general substrate transporter"/>
    <property type="match status" value="1"/>
</dbReference>
<evidence type="ECO:0000256" key="7">
    <source>
        <dbReference type="SAM" id="Phobius"/>
    </source>
</evidence>
<dbReference type="PANTHER" id="PTHR23517:SF3">
    <property type="entry name" value="INTEGRAL MEMBRANE TRANSPORT PROTEIN"/>
    <property type="match status" value="1"/>
</dbReference>
<dbReference type="InterPro" id="IPR011701">
    <property type="entry name" value="MFS"/>
</dbReference>
<dbReference type="RefSeq" id="WP_268060119.1">
    <property type="nucleotide sequence ID" value="NZ_JAPQFJ010000003.1"/>
</dbReference>
<comment type="subcellular location">
    <subcellularLocation>
        <location evidence="1">Cell membrane</location>
        <topology evidence="1">Multi-pass membrane protein</topology>
    </subcellularLocation>
</comment>
<protein>
    <submittedName>
        <fullName evidence="9">MFS transporter</fullName>
    </submittedName>
</protein>
<reference evidence="9" key="1">
    <citation type="submission" date="2022-12" db="EMBL/GenBank/DDBJ databases">
        <title>Clostridium sp. nov., isolated from industrial wastewater.</title>
        <authorList>
            <person name="Jiayan W."/>
        </authorList>
    </citation>
    <scope>NUCLEOTIDE SEQUENCE</scope>
    <source>
        <strain evidence="9">ZC22-4</strain>
    </source>
</reference>
<name>A0ABT4D607_9CLOT</name>
<proteinExistence type="predicted"/>